<dbReference type="EMBL" id="FNLL01000009">
    <property type="protein sequence ID" value="SDU46206.1"/>
    <property type="molecule type" value="Genomic_DNA"/>
</dbReference>
<feature type="region of interest" description="Disordered" evidence="10">
    <location>
        <begin position="116"/>
        <end position="147"/>
    </location>
</feature>
<keyword evidence="15" id="KW-1185">Reference proteome</keyword>
<dbReference type="PROSITE" id="PS50885">
    <property type="entry name" value="HAMP"/>
    <property type="match status" value="1"/>
</dbReference>
<comment type="subcellular location">
    <subcellularLocation>
        <location evidence="2">Cell membrane</location>
        <topology evidence="2">Multi-pass membrane protein</topology>
    </subcellularLocation>
</comment>
<dbReference type="GO" id="GO:0000155">
    <property type="term" value="F:phosphorelay sensor kinase activity"/>
    <property type="evidence" value="ECO:0007669"/>
    <property type="project" value="InterPro"/>
</dbReference>
<protein>
    <recommendedName>
        <fullName evidence="3">histidine kinase</fullName>
        <ecNumber evidence="3">2.7.13.3</ecNumber>
    </recommendedName>
</protein>
<comment type="catalytic activity">
    <reaction evidence="1">
        <text>ATP + protein L-histidine = ADP + protein N-phospho-L-histidine.</text>
        <dbReference type="EC" id="2.7.13.3"/>
    </reaction>
</comment>
<evidence type="ECO:0000256" key="3">
    <source>
        <dbReference type="ARBA" id="ARBA00012438"/>
    </source>
</evidence>
<dbReference type="PRINTS" id="PR00344">
    <property type="entry name" value="BCTRLSENSOR"/>
</dbReference>
<name>A0A1H2IQP5_9BACT</name>
<dbReference type="PROSITE" id="PS50109">
    <property type="entry name" value="HIS_KIN"/>
    <property type="match status" value="1"/>
</dbReference>
<dbReference type="EC" id="2.7.13.3" evidence="3"/>
<evidence type="ECO:0000256" key="9">
    <source>
        <dbReference type="ARBA" id="ARBA00022840"/>
    </source>
</evidence>
<dbReference type="Pfam" id="PF00512">
    <property type="entry name" value="HisKA"/>
    <property type="match status" value="1"/>
</dbReference>
<evidence type="ECO:0000256" key="10">
    <source>
        <dbReference type="SAM" id="MobiDB-lite"/>
    </source>
</evidence>
<evidence type="ECO:0000313" key="14">
    <source>
        <dbReference type="EMBL" id="SDU46206.1"/>
    </source>
</evidence>
<organism evidence="14 15">
    <name type="scientific">Desulfobacula phenolica</name>
    <dbReference type="NCBI Taxonomy" id="90732"/>
    <lineage>
        <taxon>Bacteria</taxon>
        <taxon>Pseudomonadati</taxon>
        <taxon>Thermodesulfobacteriota</taxon>
        <taxon>Desulfobacteria</taxon>
        <taxon>Desulfobacterales</taxon>
        <taxon>Desulfobacteraceae</taxon>
        <taxon>Desulfobacula</taxon>
    </lineage>
</organism>
<dbReference type="InterPro" id="IPR050980">
    <property type="entry name" value="2C_sensor_his_kinase"/>
</dbReference>
<dbReference type="SMART" id="SM00304">
    <property type="entry name" value="HAMP"/>
    <property type="match status" value="1"/>
</dbReference>
<dbReference type="Pfam" id="PF02518">
    <property type="entry name" value="HATPase_c"/>
    <property type="match status" value="1"/>
</dbReference>
<keyword evidence="6" id="KW-0808">Transferase</keyword>
<dbReference type="InterPro" id="IPR036890">
    <property type="entry name" value="HATPase_C_sf"/>
</dbReference>
<accession>A0A1H2IQP5</accession>
<feature type="domain" description="HAMP" evidence="13">
    <location>
        <begin position="229"/>
        <end position="281"/>
    </location>
</feature>
<dbReference type="GO" id="GO:0005886">
    <property type="term" value="C:plasma membrane"/>
    <property type="evidence" value="ECO:0007669"/>
    <property type="project" value="UniProtKB-SubCell"/>
</dbReference>
<keyword evidence="11" id="KW-0812">Transmembrane</keyword>
<keyword evidence="7" id="KW-0547">Nucleotide-binding</keyword>
<dbReference type="Gene3D" id="1.10.8.500">
    <property type="entry name" value="HAMP domain in histidine kinase"/>
    <property type="match status" value="1"/>
</dbReference>
<keyword evidence="11" id="KW-1133">Transmembrane helix</keyword>
<evidence type="ECO:0000256" key="8">
    <source>
        <dbReference type="ARBA" id="ARBA00022777"/>
    </source>
</evidence>
<evidence type="ECO:0000256" key="7">
    <source>
        <dbReference type="ARBA" id="ARBA00022741"/>
    </source>
</evidence>
<dbReference type="InterPro" id="IPR003660">
    <property type="entry name" value="HAMP_dom"/>
</dbReference>
<evidence type="ECO:0000256" key="11">
    <source>
        <dbReference type="SAM" id="Phobius"/>
    </source>
</evidence>
<evidence type="ECO:0000256" key="4">
    <source>
        <dbReference type="ARBA" id="ARBA00022475"/>
    </source>
</evidence>
<evidence type="ECO:0000256" key="1">
    <source>
        <dbReference type="ARBA" id="ARBA00000085"/>
    </source>
</evidence>
<dbReference type="AlphaFoldDB" id="A0A1H2IQP5"/>
<feature type="transmembrane region" description="Helical" evidence="11">
    <location>
        <begin position="12"/>
        <end position="33"/>
    </location>
</feature>
<dbReference type="SMART" id="SM00388">
    <property type="entry name" value="HisKA"/>
    <property type="match status" value="1"/>
</dbReference>
<dbReference type="SUPFAM" id="SSF55874">
    <property type="entry name" value="ATPase domain of HSP90 chaperone/DNA topoisomerase II/histidine kinase"/>
    <property type="match status" value="1"/>
</dbReference>
<dbReference type="PANTHER" id="PTHR44936:SF10">
    <property type="entry name" value="SENSOR PROTEIN RSTB"/>
    <property type="match status" value="1"/>
</dbReference>
<dbReference type="RefSeq" id="WP_092235831.1">
    <property type="nucleotide sequence ID" value="NZ_FNLL01000009.1"/>
</dbReference>
<feature type="domain" description="Histidine kinase" evidence="12">
    <location>
        <begin position="289"/>
        <end position="498"/>
    </location>
</feature>
<keyword evidence="11" id="KW-0472">Membrane</keyword>
<evidence type="ECO:0000256" key="6">
    <source>
        <dbReference type="ARBA" id="ARBA00022679"/>
    </source>
</evidence>
<evidence type="ECO:0000256" key="2">
    <source>
        <dbReference type="ARBA" id="ARBA00004651"/>
    </source>
</evidence>
<dbReference type="InterPro" id="IPR003594">
    <property type="entry name" value="HATPase_dom"/>
</dbReference>
<dbReference type="Pfam" id="PF00672">
    <property type="entry name" value="HAMP"/>
    <property type="match status" value="1"/>
</dbReference>
<sequence>MIRPVSSLFSKIVGWFFLNIALVATVPVIFIVFQPQVNLHAVFGEQVFNRLRTAGMLMAHDLKQTSRDNWSKVLARHAEIHQVDFTLVLEDASCFSSMETNLPEEVIARAREALDPKPHPGHLTPPDRFGIPQGRPVPPGKRDPRAFLEKEPMGKKSHLIMRTRHPVRYWTGIRILLPPGPSSWPAPALLLAVSDSVTGNGFFIDPLPWMIAALAMMLMSILLWIPMVKSITRPLARITLATEKIARGCFHVSIHEPRSDEIGRLARAVTHMAARLEAFVKGQKRFLGDVAHELGSPIARIQFGLGALKQRIQTENRQRVIEVMEDVDHLSKLIQELLAFSRADMNNKTVRLEAIDLGSVVQTAVKRENTPAAEIITTIDPGIRVVASVELLIRAIANLLRNAVKYAGEAGPIHVYAEKRNHGVAIEVRDLGPGVPEYLLDQLFEPFFRPEPSRDRDSGGVGLGLAIVKTCIETCKGSVSARNLKSGGFAVTIILTAY</sequence>
<dbReference type="CDD" id="cd00082">
    <property type="entry name" value="HisKA"/>
    <property type="match status" value="1"/>
</dbReference>
<evidence type="ECO:0000313" key="15">
    <source>
        <dbReference type="Proteomes" id="UP000199608"/>
    </source>
</evidence>
<dbReference type="Gene3D" id="3.30.565.10">
    <property type="entry name" value="Histidine kinase-like ATPase, C-terminal domain"/>
    <property type="match status" value="1"/>
</dbReference>
<dbReference type="SUPFAM" id="SSF158472">
    <property type="entry name" value="HAMP domain-like"/>
    <property type="match status" value="1"/>
</dbReference>
<dbReference type="Gene3D" id="1.10.287.130">
    <property type="match status" value="1"/>
</dbReference>
<keyword evidence="9" id="KW-0067">ATP-binding</keyword>
<gene>
    <name evidence="14" type="ORF">SAMN04487931_10978</name>
</gene>
<dbReference type="InterPro" id="IPR003661">
    <property type="entry name" value="HisK_dim/P_dom"/>
</dbReference>
<keyword evidence="4" id="KW-1003">Cell membrane</keyword>
<keyword evidence="5" id="KW-0597">Phosphoprotein</keyword>
<evidence type="ECO:0000256" key="5">
    <source>
        <dbReference type="ARBA" id="ARBA00022553"/>
    </source>
</evidence>
<dbReference type="InterPro" id="IPR005467">
    <property type="entry name" value="His_kinase_dom"/>
</dbReference>
<proteinExistence type="predicted"/>
<dbReference type="PANTHER" id="PTHR44936">
    <property type="entry name" value="SENSOR PROTEIN CREC"/>
    <property type="match status" value="1"/>
</dbReference>
<feature type="transmembrane region" description="Helical" evidence="11">
    <location>
        <begin position="207"/>
        <end position="225"/>
    </location>
</feature>
<dbReference type="SMART" id="SM00387">
    <property type="entry name" value="HATPase_c"/>
    <property type="match status" value="1"/>
</dbReference>
<dbReference type="InterPro" id="IPR004358">
    <property type="entry name" value="Sig_transdc_His_kin-like_C"/>
</dbReference>
<dbReference type="CDD" id="cd06225">
    <property type="entry name" value="HAMP"/>
    <property type="match status" value="1"/>
</dbReference>
<dbReference type="InterPro" id="IPR036097">
    <property type="entry name" value="HisK_dim/P_sf"/>
</dbReference>
<dbReference type="SUPFAM" id="SSF47384">
    <property type="entry name" value="Homodimeric domain of signal transducing histidine kinase"/>
    <property type="match status" value="1"/>
</dbReference>
<dbReference type="GO" id="GO:0005524">
    <property type="term" value="F:ATP binding"/>
    <property type="evidence" value="ECO:0007669"/>
    <property type="project" value="UniProtKB-KW"/>
</dbReference>
<dbReference type="Proteomes" id="UP000199608">
    <property type="component" value="Unassembled WGS sequence"/>
</dbReference>
<evidence type="ECO:0000259" key="13">
    <source>
        <dbReference type="PROSITE" id="PS50885"/>
    </source>
</evidence>
<reference evidence="15" key="1">
    <citation type="submission" date="2016-10" db="EMBL/GenBank/DDBJ databases">
        <authorList>
            <person name="Varghese N."/>
            <person name="Submissions S."/>
        </authorList>
    </citation>
    <scope>NUCLEOTIDE SEQUENCE [LARGE SCALE GENOMIC DNA]</scope>
    <source>
        <strain evidence="15">DSM 3384</strain>
    </source>
</reference>
<evidence type="ECO:0000259" key="12">
    <source>
        <dbReference type="PROSITE" id="PS50109"/>
    </source>
</evidence>
<keyword evidence="8 14" id="KW-0418">Kinase</keyword>